<dbReference type="OrthoDB" id="6397760at2"/>
<organism evidence="1 2">
    <name type="scientific">Massilia horti</name>
    <dbReference type="NCBI Taxonomy" id="2562153"/>
    <lineage>
        <taxon>Bacteria</taxon>
        <taxon>Pseudomonadati</taxon>
        <taxon>Pseudomonadota</taxon>
        <taxon>Betaproteobacteria</taxon>
        <taxon>Burkholderiales</taxon>
        <taxon>Oxalobacteraceae</taxon>
        <taxon>Telluria group</taxon>
        <taxon>Massilia</taxon>
    </lineage>
</organism>
<protein>
    <submittedName>
        <fullName evidence="1">Uncharacterized protein</fullName>
    </submittedName>
</protein>
<dbReference type="Proteomes" id="UP000297258">
    <property type="component" value="Unassembled WGS sequence"/>
</dbReference>
<dbReference type="Gene3D" id="3.30.750.44">
    <property type="match status" value="1"/>
</dbReference>
<dbReference type="AlphaFoldDB" id="A0A4Y9SSN2"/>
<name>A0A4Y9SSN2_9BURK</name>
<proteinExistence type="predicted"/>
<evidence type="ECO:0000313" key="1">
    <source>
        <dbReference type="EMBL" id="TFW29710.1"/>
    </source>
</evidence>
<dbReference type="SUPFAM" id="SSF52096">
    <property type="entry name" value="ClpP/crotonase"/>
    <property type="match status" value="1"/>
</dbReference>
<sequence>MDRRAASADARSPVFPSNYRLSVPIGESISPVTGGNWEGVGVVPDVALDEKEALGAAHRQALLALRERTKDEAVRDGLAKALEALGTH</sequence>
<gene>
    <name evidence="1" type="ORF">E4O92_18265</name>
</gene>
<comment type="caution">
    <text evidence="1">The sequence shown here is derived from an EMBL/GenBank/DDBJ whole genome shotgun (WGS) entry which is preliminary data.</text>
</comment>
<keyword evidence="2" id="KW-1185">Reference proteome</keyword>
<dbReference type="EMBL" id="SPUM01000122">
    <property type="protein sequence ID" value="TFW29710.1"/>
    <property type="molecule type" value="Genomic_DNA"/>
</dbReference>
<accession>A0A4Y9SSN2</accession>
<evidence type="ECO:0000313" key="2">
    <source>
        <dbReference type="Proteomes" id="UP000297258"/>
    </source>
</evidence>
<dbReference type="InterPro" id="IPR029045">
    <property type="entry name" value="ClpP/crotonase-like_dom_sf"/>
</dbReference>
<dbReference type="Gene3D" id="3.90.226.10">
    <property type="entry name" value="2-enoyl-CoA Hydratase, Chain A, domain 1"/>
    <property type="match status" value="1"/>
</dbReference>
<reference evidence="1 2" key="1">
    <citation type="submission" date="2019-03" db="EMBL/GenBank/DDBJ databases">
        <title>Draft genome of Massilia hortus sp. nov., a novel bacterial species of the Oxalobacteraceae family.</title>
        <authorList>
            <person name="Peta V."/>
            <person name="Raths R."/>
            <person name="Bucking H."/>
        </authorList>
    </citation>
    <scope>NUCLEOTIDE SEQUENCE [LARGE SCALE GENOMIC DNA]</scope>
    <source>
        <strain evidence="1 2">ONC3</strain>
    </source>
</reference>
<dbReference type="RefSeq" id="WP_135191081.1">
    <property type="nucleotide sequence ID" value="NZ_SPUM01000122.1"/>
</dbReference>